<evidence type="ECO:0000313" key="2">
    <source>
        <dbReference type="Proteomes" id="UP000006329"/>
    </source>
</evidence>
<sequence>MNSIQEDQNWSRTWKLLQNRSYYHDITNFFVRNSFKGYKPVMGNKTSKETYIFHSFE</sequence>
<proteinExistence type="predicted"/>
<dbReference type="Proteomes" id="UP000006329">
    <property type="component" value="Unassembled WGS sequence"/>
</dbReference>
<organism evidence="1 2">
    <name type="scientific">Leptospira santarosai str. MOR084</name>
    <dbReference type="NCBI Taxonomy" id="1049984"/>
    <lineage>
        <taxon>Bacteria</taxon>
        <taxon>Pseudomonadati</taxon>
        <taxon>Spirochaetota</taxon>
        <taxon>Spirochaetia</taxon>
        <taxon>Leptospirales</taxon>
        <taxon>Leptospiraceae</taxon>
        <taxon>Leptospira</taxon>
    </lineage>
</organism>
<name>A0A0E2BDC0_9LEPT</name>
<keyword evidence="2" id="KW-1185">Reference proteome</keyword>
<evidence type="ECO:0000313" key="1">
    <source>
        <dbReference type="EMBL" id="EKO33290.1"/>
    </source>
</evidence>
<accession>A0A0E2BDC0</accession>
<comment type="caution">
    <text evidence="1">The sequence shown here is derived from an EMBL/GenBank/DDBJ whole genome shotgun (WGS) entry which is preliminary data.</text>
</comment>
<protein>
    <submittedName>
        <fullName evidence="1">Uncharacterized protein</fullName>
    </submittedName>
</protein>
<dbReference type="EMBL" id="AHON02000051">
    <property type="protein sequence ID" value="EKO33290.1"/>
    <property type="molecule type" value="Genomic_DNA"/>
</dbReference>
<dbReference type="AlphaFoldDB" id="A0A0E2BDC0"/>
<reference evidence="1" key="1">
    <citation type="submission" date="2012-10" db="EMBL/GenBank/DDBJ databases">
        <authorList>
            <person name="Harkins D.M."/>
            <person name="Durkin A.S."/>
            <person name="Brinkac L.M."/>
            <person name="Haft D.H."/>
            <person name="Selengut J.D."/>
            <person name="Sanka R."/>
            <person name="DePew J."/>
            <person name="Purushe J."/>
            <person name="Matthias M.A."/>
            <person name="Vinetz J.M."/>
            <person name="Sutton G.G."/>
            <person name="Nierman W.C."/>
            <person name="Fouts D.E."/>
        </authorList>
    </citation>
    <scope>NUCLEOTIDE SEQUENCE [LARGE SCALE GENOMIC DNA]</scope>
    <source>
        <strain evidence="1">MOR084</strain>
    </source>
</reference>
<gene>
    <name evidence="1" type="ORF">LEP1GSC179_2655</name>
</gene>